<evidence type="ECO:0000256" key="1">
    <source>
        <dbReference type="SAM" id="MobiDB-lite"/>
    </source>
</evidence>
<dbReference type="RefSeq" id="WP_015607080.1">
    <property type="nucleotide sequence ID" value="NC_021177.1"/>
</dbReference>
<dbReference type="Proteomes" id="UP000013304">
    <property type="component" value="Chromosome"/>
</dbReference>
<proteinExistence type="predicted"/>
<protein>
    <submittedName>
        <fullName evidence="2">Serine/threonine protein kinase</fullName>
    </submittedName>
</protein>
<reference evidence="2 3" key="1">
    <citation type="submission" date="2013-04" db="EMBL/GenBank/DDBJ databases">
        <title>Complete genome sequence of Streptomyces fulvissimus.</title>
        <authorList>
            <person name="Myronovskyi M."/>
            <person name="Tokovenko B."/>
            <person name="Manderscheid N."/>
            <person name="Petzke L."/>
            <person name="Luzhetskyy A."/>
        </authorList>
    </citation>
    <scope>NUCLEOTIDE SEQUENCE [LARGE SCALE GENOMIC DNA]</scope>
    <source>
        <strain evidence="2 3">DSM 40593</strain>
    </source>
</reference>
<dbReference type="GO" id="GO:0004674">
    <property type="term" value="F:protein serine/threonine kinase activity"/>
    <property type="evidence" value="ECO:0007669"/>
    <property type="project" value="UniProtKB-KW"/>
</dbReference>
<accession>N0CKZ6</accession>
<evidence type="ECO:0000313" key="2">
    <source>
        <dbReference type="EMBL" id="AGK75694.1"/>
    </source>
</evidence>
<name>N0CKZ6_STRMI</name>
<dbReference type="HOGENOM" id="CLU_1124026_0_0_11"/>
<evidence type="ECO:0000313" key="3">
    <source>
        <dbReference type="Proteomes" id="UP000013304"/>
    </source>
</evidence>
<dbReference type="PATRIC" id="fig|1303692.3.peg.726"/>
<keyword evidence="2" id="KW-0723">Serine/threonine-protein kinase</keyword>
<keyword evidence="2" id="KW-0418">Kinase</keyword>
<dbReference type="EMBL" id="CP005080">
    <property type="protein sequence ID" value="AGK75694.1"/>
    <property type="molecule type" value="Genomic_DNA"/>
</dbReference>
<feature type="compositionally biased region" description="Low complexity" evidence="1">
    <location>
        <begin position="51"/>
        <end position="68"/>
    </location>
</feature>
<gene>
    <name evidence="2" type="ORF">SFUL_710</name>
</gene>
<dbReference type="AlphaFoldDB" id="N0CKZ6"/>
<sequence length="247" mass="24572">MTRRKLLIALITVLTLALTAVVTDIATGFITGDRTQAPSAAPRPGGPPAAAPTAAAPEAGNTGDTADTGGAGGAGGTPVTGETPAAFVAPDEKARYVGTSDDGRFTIAVVVWATRAIAHVTDGAADEAWLSGTAGGSALLLTGEDGEAVFHGTVKDGSLTGTASRGSWKAAFTLPAVEAPAGLYRAAGQVGQERVTLGLIVRPDGSQTGIQWTGGTPRPAPGWDLDGSTVTFGGTELRVEAVAPDDV</sequence>
<feature type="compositionally biased region" description="Gly residues" evidence="1">
    <location>
        <begin position="69"/>
        <end position="78"/>
    </location>
</feature>
<feature type="region of interest" description="Disordered" evidence="1">
    <location>
        <begin position="33"/>
        <end position="86"/>
    </location>
</feature>
<keyword evidence="2" id="KW-0808">Transferase</keyword>
<organism evidence="2 3">
    <name type="scientific">Streptomyces microflavus DSM 40593</name>
    <dbReference type="NCBI Taxonomy" id="1303692"/>
    <lineage>
        <taxon>Bacteria</taxon>
        <taxon>Bacillati</taxon>
        <taxon>Actinomycetota</taxon>
        <taxon>Actinomycetes</taxon>
        <taxon>Kitasatosporales</taxon>
        <taxon>Streptomycetaceae</taxon>
        <taxon>Streptomyces</taxon>
    </lineage>
</organism>
<dbReference type="KEGG" id="sfi:SFUL_710"/>